<comment type="caution">
    <text evidence="1">The sequence shown here is derived from an EMBL/GenBank/DDBJ whole genome shotgun (WGS) entry which is preliminary data.</text>
</comment>
<reference evidence="1 2" key="1">
    <citation type="journal article" date="2019" name="Int. J. Syst. Evol. Microbiol.">
        <title>The Global Catalogue of Microorganisms (GCM) 10K type strain sequencing project: providing services to taxonomists for standard genome sequencing and annotation.</title>
        <authorList>
            <consortium name="The Broad Institute Genomics Platform"/>
            <consortium name="The Broad Institute Genome Sequencing Center for Infectious Disease"/>
            <person name="Wu L."/>
            <person name="Ma J."/>
        </authorList>
    </citation>
    <scope>NUCLEOTIDE SEQUENCE [LARGE SCALE GENOMIC DNA]</scope>
    <source>
        <strain evidence="1 2">JCM 14603</strain>
    </source>
</reference>
<dbReference type="Proteomes" id="UP001500238">
    <property type="component" value="Unassembled WGS sequence"/>
</dbReference>
<protein>
    <submittedName>
        <fullName evidence="1">Uncharacterized protein</fullName>
    </submittedName>
</protein>
<gene>
    <name evidence="1" type="ORF">GCM10009102_24820</name>
</gene>
<keyword evidence="2" id="KW-1185">Reference proteome</keyword>
<dbReference type="EMBL" id="BAAAES010000009">
    <property type="protein sequence ID" value="GAA0672557.1"/>
    <property type="molecule type" value="Genomic_DNA"/>
</dbReference>
<evidence type="ECO:0000313" key="2">
    <source>
        <dbReference type="Proteomes" id="UP001500238"/>
    </source>
</evidence>
<evidence type="ECO:0000313" key="1">
    <source>
        <dbReference type="EMBL" id="GAA0672557.1"/>
    </source>
</evidence>
<accession>A0ABN1HXV4</accession>
<organism evidence="1 2">
    <name type="scientific">Sphingomonas insulae</name>
    <dbReference type="NCBI Taxonomy" id="424800"/>
    <lineage>
        <taxon>Bacteria</taxon>
        <taxon>Pseudomonadati</taxon>
        <taxon>Pseudomonadota</taxon>
        <taxon>Alphaproteobacteria</taxon>
        <taxon>Sphingomonadales</taxon>
        <taxon>Sphingomonadaceae</taxon>
        <taxon>Sphingomonas</taxon>
    </lineage>
</organism>
<proteinExistence type="predicted"/>
<name>A0ABN1HXV4_9SPHN</name>
<sequence length="142" mass="15547">MPHMRYASGKYAVDKSVVYDAVSGMNDAYENALRTVAESYEAEVIRWGGKSLSRVATIVVSSGAFFTRLKAGATFSVANLEKFNAWFRVPANWPDRVIPHDAATALISMGRPPVSDVSMTHAYRSDDASVACDRVIVLRGQE</sequence>